<comment type="similarity">
    <text evidence="1 9">Belongs to the dwarfin/SMAD family.</text>
</comment>
<feature type="compositionally biased region" description="Pro residues" evidence="10">
    <location>
        <begin position="432"/>
        <end position="441"/>
    </location>
</feature>
<dbReference type="GO" id="GO:0030509">
    <property type="term" value="P:BMP signaling pathway"/>
    <property type="evidence" value="ECO:0007669"/>
    <property type="project" value="TreeGrafter"/>
</dbReference>
<dbReference type="InterPro" id="IPR003619">
    <property type="entry name" value="MAD_homology1_Dwarfin-type"/>
</dbReference>
<evidence type="ECO:0000256" key="2">
    <source>
        <dbReference type="ARBA" id="ARBA00022490"/>
    </source>
</evidence>
<dbReference type="Pfam" id="PF03166">
    <property type="entry name" value="MH2"/>
    <property type="match status" value="1"/>
</dbReference>
<dbReference type="GO" id="GO:0060395">
    <property type="term" value="P:SMAD protein signal transduction"/>
    <property type="evidence" value="ECO:0007669"/>
    <property type="project" value="TreeGrafter"/>
</dbReference>
<dbReference type="Proteomes" id="UP000321570">
    <property type="component" value="Unassembled WGS sequence"/>
</dbReference>
<dbReference type="EMBL" id="CABIJS010000654">
    <property type="protein sequence ID" value="VUZ54458.1"/>
    <property type="molecule type" value="Genomic_DNA"/>
</dbReference>
<feature type="region of interest" description="Disordered" evidence="10">
    <location>
        <begin position="404"/>
        <end position="453"/>
    </location>
</feature>
<evidence type="ECO:0000256" key="6">
    <source>
        <dbReference type="ARBA" id="ARBA00023125"/>
    </source>
</evidence>
<dbReference type="SUPFAM" id="SSF56366">
    <property type="entry name" value="SMAD MH1 domain"/>
    <property type="match status" value="1"/>
</dbReference>
<dbReference type="Pfam" id="PF03165">
    <property type="entry name" value="MH1"/>
    <property type="match status" value="1"/>
</dbReference>
<dbReference type="GO" id="GO:0009653">
    <property type="term" value="P:anatomical structure morphogenesis"/>
    <property type="evidence" value="ECO:0007669"/>
    <property type="project" value="TreeGrafter"/>
</dbReference>
<evidence type="ECO:0000313" key="13">
    <source>
        <dbReference type="EMBL" id="VUZ54458.1"/>
    </source>
</evidence>
<evidence type="ECO:0000256" key="8">
    <source>
        <dbReference type="ARBA" id="ARBA00023242"/>
    </source>
</evidence>
<dbReference type="AlphaFoldDB" id="A0A564Z6F5"/>
<dbReference type="InterPro" id="IPR001132">
    <property type="entry name" value="SMAD_dom_Dwarfin-type"/>
</dbReference>
<dbReference type="InterPro" id="IPR036578">
    <property type="entry name" value="SMAD_MH1_sf"/>
</dbReference>
<feature type="region of interest" description="Disordered" evidence="10">
    <location>
        <begin position="321"/>
        <end position="340"/>
    </location>
</feature>
<keyword evidence="6" id="KW-0238">DNA-binding</keyword>
<dbReference type="GO" id="GO:0000981">
    <property type="term" value="F:DNA-binding transcription factor activity, RNA polymerase II-specific"/>
    <property type="evidence" value="ECO:0007669"/>
    <property type="project" value="TreeGrafter"/>
</dbReference>
<evidence type="ECO:0000256" key="1">
    <source>
        <dbReference type="ARBA" id="ARBA00005545"/>
    </source>
</evidence>
<comment type="subcellular location">
    <subcellularLocation>
        <location evidence="9">Cytoplasm</location>
    </subcellularLocation>
    <subcellularLocation>
        <location evidence="9">Nucleus</location>
    </subcellularLocation>
</comment>
<feature type="compositionally biased region" description="Low complexity" evidence="10">
    <location>
        <begin position="705"/>
        <end position="714"/>
    </location>
</feature>
<dbReference type="GO" id="GO:0070411">
    <property type="term" value="F:I-SMAD binding"/>
    <property type="evidence" value="ECO:0007669"/>
    <property type="project" value="TreeGrafter"/>
</dbReference>
<feature type="compositionally biased region" description="Low complexity" evidence="10">
    <location>
        <begin position="261"/>
        <end position="278"/>
    </location>
</feature>
<feature type="domain" description="MH1" evidence="11">
    <location>
        <begin position="60"/>
        <end position="184"/>
    </location>
</feature>
<dbReference type="GO" id="GO:0000978">
    <property type="term" value="F:RNA polymerase II cis-regulatory region sequence-specific DNA binding"/>
    <property type="evidence" value="ECO:0007669"/>
    <property type="project" value="TreeGrafter"/>
</dbReference>
<dbReference type="FunFam" id="3.90.520.10:FF:000002">
    <property type="entry name" value="Mothers against decapentaplegic homolog"/>
    <property type="match status" value="1"/>
</dbReference>
<dbReference type="Gene3D" id="2.60.200.10">
    <property type="match status" value="1"/>
</dbReference>
<organism evidence="13 14">
    <name type="scientific">Hymenolepis diminuta</name>
    <name type="common">Rat tapeworm</name>
    <dbReference type="NCBI Taxonomy" id="6216"/>
    <lineage>
        <taxon>Eukaryota</taxon>
        <taxon>Metazoa</taxon>
        <taxon>Spiralia</taxon>
        <taxon>Lophotrochozoa</taxon>
        <taxon>Platyhelminthes</taxon>
        <taxon>Cestoda</taxon>
        <taxon>Eucestoda</taxon>
        <taxon>Cyclophyllidea</taxon>
        <taxon>Hymenolepididae</taxon>
        <taxon>Hymenolepis</taxon>
    </lineage>
</organism>
<dbReference type="Gene3D" id="3.90.520.10">
    <property type="entry name" value="SMAD MH1 domain"/>
    <property type="match status" value="1"/>
</dbReference>
<protein>
    <recommendedName>
        <fullName evidence="9">Mothers against decapentaplegic homolog</fullName>
        <shortName evidence="9">MAD homolog</shortName>
        <shortName evidence="9">Mothers against DPP homolog</shortName>
    </recommendedName>
    <alternativeName>
        <fullName evidence="9">SMAD family member</fullName>
    </alternativeName>
</protein>
<evidence type="ECO:0000256" key="7">
    <source>
        <dbReference type="ARBA" id="ARBA00023163"/>
    </source>
</evidence>
<keyword evidence="7 9" id="KW-0804">Transcription</keyword>
<dbReference type="SMART" id="SM00524">
    <property type="entry name" value="DWB"/>
    <property type="match status" value="1"/>
</dbReference>
<dbReference type="SUPFAM" id="SSF49879">
    <property type="entry name" value="SMAD/FHA domain"/>
    <property type="match status" value="1"/>
</dbReference>
<evidence type="ECO:0000256" key="3">
    <source>
        <dbReference type="ARBA" id="ARBA00022723"/>
    </source>
</evidence>
<feature type="region of interest" description="Disordered" evidence="10">
    <location>
        <begin position="705"/>
        <end position="728"/>
    </location>
</feature>
<feature type="region of interest" description="Disordered" evidence="10">
    <location>
        <begin position="244"/>
        <end position="278"/>
    </location>
</feature>
<evidence type="ECO:0000256" key="5">
    <source>
        <dbReference type="ARBA" id="ARBA00023015"/>
    </source>
</evidence>
<gene>
    <name evidence="13" type="ORF">WMSIL1_LOCUS12520</name>
</gene>
<dbReference type="InterPro" id="IPR013019">
    <property type="entry name" value="MAD_homology_MH1"/>
</dbReference>
<dbReference type="PROSITE" id="PS51076">
    <property type="entry name" value="MH2"/>
    <property type="match status" value="1"/>
</dbReference>
<evidence type="ECO:0000259" key="11">
    <source>
        <dbReference type="PROSITE" id="PS51075"/>
    </source>
</evidence>
<dbReference type="FunFam" id="2.60.200.10:FF:000002">
    <property type="entry name" value="Mothers against decapentaplegic homolog"/>
    <property type="match status" value="1"/>
</dbReference>
<keyword evidence="3" id="KW-0479">Metal-binding</keyword>
<feature type="compositionally biased region" description="Polar residues" evidence="10">
    <location>
        <begin position="321"/>
        <end position="339"/>
    </location>
</feature>
<dbReference type="InterPro" id="IPR008984">
    <property type="entry name" value="SMAD_FHA_dom_sf"/>
</dbReference>
<proteinExistence type="inferred from homology"/>
<evidence type="ECO:0000313" key="14">
    <source>
        <dbReference type="Proteomes" id="UP000321570"/>
    </source>
</evidence>
<feature type="compositionally biased region" description="Low complexity" evidence="10">
    <location>
        <begin position="40"/>
        <end position="54"/>
    </location>
</feature>
<dbReference type="PANTHER" id="PTHR13703:SF45">
    <property type="entry name" value="MOTHERS AGAINST DECAPENTAPLEGIC HOMOLOG"/>
    <property type="match status" value="1"/>
</dbReference>
<feature type="compositionally biased region" description="Low complexity" evidence="10">
    <location>
        <begin position="412"/>
        <end position="425"/>
    </location>
</feature>
<accession>A0A564Z6F5</accession>
<dbReference type="PROSITE" id="PS51075">
    <property type="entry name" value="MH1"/>
    <property type="match status" value="1"/>
</dbReference>
<name>A0A564Z6F5_HYMDI</name>
<sequence>MMVLDATAACLSAHPMVMKILGTDHDSTHSQNRSITQAHSGTSITSTSNTTTSSSDACMNIVHSLMCHRKNGESEDFSKFAIESLIKKLKDRREELDSLIVAVTSNGATQTGCVTIQRTLDSRMQIAGRKCFPHLIYARLWRWSDAHKTELRHLPFCHYGFDKKLDWVCVNPYHYERIVSSTLDISSLALSPPVERRKTGLRTENDIFGSKQRRHSSDLQHQDTVHPASILRLSVQSLLDESPLRGLKVDNPKTSTINYEPSSNTTQSQPSQSLSASSTLNPLSLDTASVDAAAANLLNLMQWVTNANATFAAAVAANSRQAHNSPSTVEIGSIPKSTPSSAAVDEASAVALDAAETAALLDPIAASGGAPAPILYPNSISGGAGGVNNGSGGGGQSAGAFGGGGAYGRGGSQHQPGASSSSSSIGGWGGGQPPPMLPPNAPGSSLQPSQLTTQRPPEYWCNITYFELDQQVGELFKVPSHYTRVIVDGYTDPSSRNRFCLGQLSNVHRSEQSEKSRLYIGKGVELDIVGEGDVWIRCLSEFSIFVQSYYLDREAGRAPGDAVHKIYPGAYIKVFDIRQCHEQMRHLAQMTQAAAMRQAAAVAGSSMQMSADPTNCAGSSTAPLGTCEAAGVGVDDFRRLCNLRLSFVKGWGPDYPRHDIKETPCWIEIQLHRPLQLLDEVLQAMPLNDLKPTRHFFYYQNQLQQPPIPQSSQPTGPNHPPSHHMAKR</sequence>
<dbReference type="InterPro" id="IPR013790">
    <property type="entry name" value="Dwarfin"/>
</dbReference>
<evidence type="ECO:0000256" key="10">
    <source>
        <dbReference type="SAM" id="MobiDB-lite"/>
    </source>
</evidence>
<dbReference type="GO" id="GO:0005737">
    <property type="term" value="C:cytoplasm"/>
    <property type="evidence" value="ECO:0007669"/>
    <property type="project" value="UniProtKB-SubCell"/>
</dbReference>
<dbReference type="PANTHER" id="PTHR13703">
    <property type="entry name" value="SMAD"/>
    <property type="match status" value="1"/>
</dbReference>
<keyword evidence="4" id="KW-0862">Zinc</keyword>
<keyword evidence="14" id="KW-1185">Reference proteome</keyword>
<dbReference type="SMART" id="SM00523">
    <property type="entry name" value="DWA"/>
    <property type="match status" value="1"/>
</dbReference>
<feature type="region of interest" description="Disordered" evidence="10">
    <location>
        <begin position="24"/>
        <end position="54"/>
    </location>
</feature>
<dbReference type="CDD" id="cd10492">
    <property type="entry name" value="MH1_SMAD_4"/>
    <property type="match status" value="1"/>
</dbReference>
<evidence type="ECO:0000256" key="9">
    <source>
        <dbReference type="RuleBase" id="RU361195"/>
    </source>
</evidence>
<keyword evidence="8 9" id="KW-0539">Nucleus</keyword>
<dbReference type="InterPro" id="IPR017855">
    <property type="entry name" value="SMAD-like_dom_sf"/>
</dbReference>
<feature type="compositionally biased region" description="Polar residues" evidence="10">
    <location>
        <begin position="29"/>
        <end position="39"/>
    </location>
</feature>
<evidence type="ECO:0000256" key="4">
    <source>
        <dbReference type="ARBA" id="ARBA00022833"/>
    </source>
</evidence>
<dbReference type="GO" id="GO:0071144">
    <property type="term" value="C:heteromeric SMAD protein complex"/>
    <property type="evidence" value="ECO:0007669"/>
    <property type="project" value="TreeGrafter"/>
</dbReference>
<dbReference type="GO" id="GO:0046872">
    <property type="term" value="F:metal ion binding"/>
    <property type="evidence" value="ECO:0007669"/>
    <property type="project" value="UniProtKB-KW"/>
</dbReference>
<dbReference type="CDD" id="cd10498">
    <property type="entry name" value="MH2_SMAD_4"/>
    <property type="match status" value="1"/>
</dbReference>
<keyword evidence="5 9" id="KW-0805">Transcription regulation</keyword>
<feature type="region of interest" description="Disordered" evidence="10">
    <location>
        <begin position="201"/>
        <end position="223"/>
    </location>
</feature>
<feature type="domain" description="MH2" evidence="12">
    <location>
        <begin position="460"/>
        <end position="696"/>
    </location>
</feature>
<evidence type="ECO:0000259" key="12">
    <source>
        <dbReference type="PROSITE" id="PS51076"/>
    </source>
</evidence>
<dbReference type="GO" id="GO:0030154">
    <property type="term" value="P:cell differentiation"/>
    <property type="evidence" value="ECO:0007669"/>
    <property type="project" value="TreeGrafter"/>
</dbReference>
<keyword evidence="2 9" id="KW-0963">Cytoplasm</keyword>
<reference evidence="13 14" key="1">
    <citation type="submission" date="2019-07" db="EMBL/GenBank/DDBJ databases">
        <authorList>
            <person name="Jastrzebski P J."/>
            <person name="Paukszto L."/>
            <person name="Jastrzebski P J."/>
        </authorList>
    </citation>
    <scope>NUCLEOTIDE SEQUENCE [LARGE SCALE GENOMIC DNA]</scope>
    <source>
        <strain evidence="13 14">WMS-il1</strain>
    </source>
</reference>